<dbReference type="InterPro" id="IPR036565">
    <property type="entry name" value="Mur-like_cat_sf"/>
</dbReference>
<comment type="pathway">
    <text evidence="2 14">Cell wall biogenesis; peptidoglycan biosynthesis.</text>
</comment>
<evidence type="ECO:0000256" key="8">
    <source>
        <dbReference type="ARBA" id="ARBA00022840"/>
    </source>
</evidence>
<comment type="similarity">
    <text evidence="14">Belongs to the MurCDEF family.</text>
</comment>
<keyword evidence="9 14" id="KW-0133">Cell shape</keyword>
<dbReference type="GO" id="GO:0005737">
    <property type="term" value="C:cytoplasm"/>
    <property type="evidence" value="ECO:0007669"/>
    <property type="project" value="UniProtKB-SubCell"/>
</dbReference>
<dbReference type="GO" id="GO:0071555">
    <property type="term" value="P:cell wall organization"/>
    <property type="evidence" value="ECO:0007669"/>
    <property type="project" value="UniProtKB-KW"/>
</dbReference>
<protein>
    <recommendedName>
        <fullName evidence="3 14">UDP-N-acetylmuramate--L-alanine ligase</fullName>
        <ecNumber evidence="3 14">6.3.2.8</ecNumber>
    </recommendedName>
    <alternativeName>
        <fullName evidence="14">UDP-N-acetylmuramoyl-L-alanine synthetase</fullName>
    </alternativeName>
</protein>
<comment type="subcellular location">
    <subcellularLocation>
        <location evidence="1 14">Cytoplasm</location>
    </subcellularLocation>
</comment>
<dbReference type="InterPro" id="IPR004101">
    <property type="entry name" value="Mur_ligase_C"/>
</dbReference>
<dbReference type="SUPFAM" id="SSF51984">
    <property type="entry name" value="MurCD N-terminal domain"/>
    <property type="match status" value="1"/>
</dbReference>
<dbReference type="Gene3D" id="3.40.1190.10">
    <property type="entry name" value="Mur-like, catalytic domain"/>
    <property type="match status" value="1"/>
</dbReference>
<dbReference type="InterPro" id="IPR050061">
    <property type="entry name" value="MurCDEF_pg_biosynth"/>
</dbReference>
<evidence type="ECO:0000259" key="17">
    <source>
        <dbReference type="Pfam" id="PF08245"/>
    </source>
</evidence>
<dbReference type="InterPro" id="IPR013221">
    <property type="entry name" value="Mur_ligase_cen"/>
</dbReference>
<dbReference type="InterPro" id="IPR000713">
    <property type="entry name" value="Mur_ligase_N"/>
</dbReference>
<evidence type="ECO:0000256" key="7">
    <source>
        <dbReference type="ARBA" id="ARBA00022741"/>
    </source>
</evidence>
<dbReference type="Pfam" id="PF01225">
    <property type="entry name" value="Mur_ligase"/>
    <property type="match status" value="1"/>
</dbReference>
<evidence type="ECO:0000256" key="1">
    <source>
        <dbReference type="ARBA" id="ARBA00004496"/>
    </source>
</evidence>
<accession>A0A212JHF7</accession>
<keyword evidence="10 14" id="KW-0573">Peptidoglycan synthesis</keyword>
<dbReference type="EMBL" id="FLUQ01000001">
    <property type="protein sequence ID" value="SBV98883.1"/>
    <property type="molecule type" value="Genomic_DNA"/>
</dbReference>
<gene>
    <name evidence="14 18" type="primary">murC</name>
    <name evidence="18" type="ORF">KL86DPRO_11463</name>
</gene>
<dbReference type="GO" id="GO:0005524">
    <property type="term" value="F:ATP binding"/>
    <property type="evidence" value="ECO:0007669"/>
    <property type="project" value="UniProtKB-UniRule"/>
</dbReference>
<evidence type="ECO:0000256" key="11">
    <source>
        <dbReference type="ARBA" id="ARBA00023306"/>
    </source>
</evidence>
<proteinExistence type="inferred from homology"/>
<sequence length="487" mass="52099">MSSASTFPQHTGVPVGVQGIIPCPPEAKNGKRMHSRIRRIHMVGIGGSGMSGIAEVLLNLGYEVFGSDVADGAAVKRLRELGATIGIGHAAENVVNAHVLVKSTAVSEDNPEVMAAREQGIPVIPRAEMLAELMRLRTGIAIAGTHGKTTTTSFTAAIFDEAGLDPTVIIGGKLNAYGANARLGEGQYLLAEADESDGSFLCLFPIMNVVTNVDMDHMDFYADMEAIDQSFLSFMNKVPFYGCNVVCGDDPGIRRLLPRVNRPVITYGFAPSNDLTAEITESGETSRFTVRLKGCKLGEVSLSQPGRHNVLNALAAIGIGMQAEIPVETCIAGLSKFRGVGRRFERKGERNGVVVVDDYGHHPAEIAATLATARQVYPGRRLVVAFQPHRFTRTKALFGNFCKAFESVDKLLLTEIYAASEAPIPGVSGQSLAQGIRQVSKTDVEYFPDFAGIDAALPDILQPGDVFITLGAGNIWTVGQNWLDARG</sequence>
<organism evidence="18">
    <name type="scientific">uncultured delta proteobacterium</name>
    <dbReference type="NCBI Taxonomy" id="34034"/>
    <lineage>
        <taxon>Bacteria</taxon>
        <taxon>Deltaproteobacteria</taxon>
        <taxon>environmental samples</taxon>
    </lineage>
</organism>
<keyword evidence="8 14" id="KW-0067">ATP-binding</keyword>
<keyword evidence="11 14" id="KW-0131">Cell cycle</keyword>
<evidence type="ECO:0000259" key="15">
    <source>
        <dbReference type="Pfam" id="PF01225"/>
    </source>
</evidence>
<feature type="domain" description="Mur ligase central" evidence="17">
    <location>
        <begin position="142"/>
        <end position="319"/>
    </location>
</feature>
<dbReference type="SUPFAM" id="SSF53244">
    <property type="entry name" value="MurD-like peptide ligases, peptide-binding domain"/>
    <property type="match status" value="1"/>
</dbReference>
<keyword evidence="6 14" id="KW-0132">Cell division</keyword>
<keyword evidence="4 14" id="KW-0963">Cytoplasm</keyword>
<feature type="binding site" evidence="14">
    <location>
        <begin position="144"/>
        <end position="150"/>
    </location>
    <ligand>
        <name>ATP</name>
        <dbReference type="ChEBI" id="CHEBI:30616"/>
    </ligand>
</feature>
<evidence type="ECO:0000256" key="3">
    <source>
        <dbReference type="ARBA" id="ARBA00012211"/>
    </source>
</evidence>
<dbReference type="GO" id="GO:0008763">
    <property type="term" value="F:UDP-N-acetylmuramate-L-alanine ligase activity"/>
    <property type="evidence" value="ECO:0007669"/>
    <property type="project" value="UniProtKB-UniRule"/>
</dbReference>
<dbReference type="InterPro" id="IPR036615">
    <property type="entry name" value="Mur_ligase_C_dom_sf"/>
</dbReference>
<dbReference type="Pfam" id="PF02875">
    <property type="entry name" value="Mur_ligase_C"/>
    <property type="match status" value="1"/>
</dbReference>
<keyword evidence="12 14" id="KW-0961">Cell wall biogenesis/degradation</keyword>
<dbReference type="EC" id="6.3.2.8" evidence="3 14"/>
<dbReference type="UniPathway" id="UPA00219"/>
<evidence type="ECO:0000256" key="4">
    <source>
        <dbReference type="ARBA" id="ARBA00022490"/>
    </source>
</evidence>
<evidence type="ECO:0000256" key="2">
    <source>
        <dbReference type="ARBA" id="ARBA00004752"/>
    </source>
</evidence>
<dbReference type="HAMAP" id="MF_00046">
    <property type="entry name" value="MurC"/>
    <property type="match status" value="1"/>
</dbReference>
<evidence type="ECO:0000256" key="10">
    <source>
        <dbReference type="ARBA" id="ARBA00022984"/>
    </source>
</evidence>
<dbReference type="GO" id="GO:0009252">
    <property type="term" value="P:peptidoglycan biosynthetic process"/>
    <property type="evidence" value="ECO:0007669"/>
    <property type="project" value="UniProtKB-UniRule"/>
</dbReference>
<evidence type="ECO:0000256" key="5">
    <source>
        <dbReference type="ARBA" id="ARBA00022598"/>
    </source>
</evidence>
<evidence type="ECO:0000256" key="9">
    <source>
        <dbReference type="ARBA" id="ARBA00022960"/>
    </source>
</evidence>
<dbReference type="NCBIfam" id="TIGR01082">
    <property type="entry name" value="murC"/>
    <property type="match status" value="1"/>
</dbReference>
<evidence type="ECO:0000256" key="14">
    <source>
        <dbReference type="HAMAP-Rule" id="MF_00046"/>
    </source>
</evidence>
<keyword evidence="7 14" id="KW-0547">Nucleotide-binding</keyword>
<reference evidence="18" key="1">
    <citation type="submission" date="2016-04" db="EMBL/GenBank/DDBJ databases">
        <authorList>
            <person name="Evans L.H."/>
            <person name="Alamgir A."/>
            <person name="Owens N."/>
            <person name="Weber N.D."/>
            <person name="Virtaneva K."/>
            <person name="Barbian K."/>
            <person name="Babar A."/>
            <person name="Rosenke K."/>
        </authorList>
    </citation>
    <scope>NUCLEOTIDE SEQUENCE</scope>
    <source>
        <strain evidence="18">86</strain>
    </source>
</reference>
<comment type="catalytic activity">
    <reaction evidence="13 14">
        <text>UDP-N-acetyl-alpha-D-muramate + L-alanine + ATP = UDP-N-acetyl-alpha-D-muramoyl-L-alanine + ADP + phosphate + H(+)</text>
        <dbReference type="Rhea" id="RHEA:23372"/>
        <dbReference type="ChEBI" id="CHEBI:15378"/>
        <dbReference type="ChEBI" id="CHEBI:30616"/>
        <dbReference type="ChEBI" id="CHEBI:43474"/>
        <dbReference type="ChEBI" id="CHEBI:57972"/>
        <dbReference type="ChEBI" id="CHEBI:70757"/>
        <dbReference type="ChEBI" id="CHEBI:83898"/>
        <dbReference type="ChEBI" id="CHEBI:456216"/>
        <dbReference type="EC" id="6.3.2.8"/>
    </reaction>
</comment>
<dbReference type="Gene3D" id="3.40.50.720">
    <property type="entry name" value="NAD(P)-binding Rossmann-like Domain"/>
    <property type="match status" value="1"/>
</dbReference>
<dbReference type="InterPro" id="IPR005758">
    <property type="entry name" value="UDP-N-AcMur_Ala_ligase_MurC"/>
</dbReference>
<evidence type="ECO:0000313" key="18">
    <source>
        <dbReference type="EMBL" id="SBV98883.1"/>
    </source>
</evidence>
<evidence type="ECO:0000256" key="13">
    <source>
        <dbReference type="ARBA" id="ARBA00047833"/>
    </source>
</evidence>
<feature type="domain" description="Mur ligase C-terminal" evidence="16">
    <location>
        <begin position="342"/>
        <end position="473"/>
    </location>
</feature>
<dbReference type="SUPFAM" id="SSF53623">
    <property type="entry name" value="MurD-like peptide ligases, catalytic domain"/>
    <property type="match status" value="1"/>
</dbReference>
<dbReference type="PANTHER" id="PTHR43445">
    <property type="entry name" value="UDP-N-ACETYLMURAMATE--L-ALANINE LIGASE-RELATED"/>
    <property type="match status" value="1"/>
</dbReference>
<dbReference type="PANTHER" id="PTHR43445:SF3">
    <property type="entry name" value="UDP-N-ACETYLMURAMATE--L-ALANINE LIGASE"/>
    <property type="match status" value="1"/>
</dbReference>
<keyword evidence="5 14" id="KW-0436">Ligase</keyword>
<name>A0A212JHF7_9DELT</name>
<evidence type="ECO:0000256" key="12">
    <source>
        <dbReference type="ARBA" id="ARBA00023316"/>
    </source>
</evidence>
<evidence type="ECO:0000256" key="6">
    <source>
        <dbReference type="ARBA" id="ARBA00022618"/>
    </source>
</evidence>
<evidence type="ECO:0000259" key="16">
    <source>
        <dbReference type="Pfam" id="PF02875"/>
    </source>
</evidence>
<dbReference type="AlphaFoldDB" id="A0A212JHF7"/>
<dbReference type="Pfam" id="PF08245">
    <property type="entry name" value="Mur_ligase_M"/>
    <property type="match status" value="1"/>
</dbReference>
<dbReference type="GO" id="GO:0051301">
    <property type="term" value="P:cell division"/>
    <property type="evidence" value="ECO:0007669"/>
    <property type="project" value="UniProtKB-KW"/>
</dbReference>
<dbReference type="GO" id="GO:0008360">
    <property type="term" value="P:regulation of cell shape"/>
    <property type="evidence" value="ECO:0007669"/>
    <property type="project" value="UniProtKB-KW"/>
</dbReference>
<dbReference type="Gene3D" id="3.90.190.20">
    <property type="entry name" value="Mur ligase, C-terminal domain"/>
    <property type="match status" value="1"/>
</dbReference>
<feature type="domain" description="Mur ligase N-terminal catalytic" evidence="15">
    <location>
        <begin position="39"/>
        <end position="136"/>
    </location>
</feature>
<comment type="function">
    <text evidence="14">Cell wall formation.</text>
</comment>